<evidence type="ECO:0000313" key="4">
    <source>
        <dbReference type="EMBL" id="SCC80530.1"/>
    </source>
</evidence>
<dbReference type="PROSITE" id="PS00626">
    <property type="entry name" value="RCC1_2"/>
    <property type="match status" value="5"/>
</dbReference>
<sequence length="1136" mass="121509">MRNSRIVSAIVLALVCVFVGGGLSLASAEPAGMLKSGGLTRGVSSNGGFTLEPDTGKVGTEVKITPPKSNGGSTSGSTGQFTQVDAFGDFALALGADQLIYSWGDNENGELGIGTSGGNRNTPQLVKTPIGVRFKEIGAGEHHGIALDTSGNIWTWGKNNKGQLGLHNTTPRNVPQMVPDENGKPNSNKFKKVSAGGEHSAAIDMSGQVWSWGSNNHGQIGIGTMNEMQWQITKTKPFVDNVDKKEYKAIDIDCGGDHTLARDTDQYMWSWGRNTEYQLGGETDNSDQWAPVSFRRPGWSPLSQIAAGGQHSEVVSVDGSAAGFGSNEFTQAGNAAQNHWDRAFRFPSARGFSGVTQLPFRSNRVLDENGLEWSPAPYGKAKYVTAGYYHSLGIAQDSNNSSSTYQVWGWGKNEKGEIGSDAHTNYERTVQGYPAISSSATARDFKTLAAGKKFTVGLTNSGKVYTWGANDKGQLANGSNNGDKQTNPTSIATTSTPETPLEIVEVKFDGVNAPKKSVDASSGAWYVNAPKPNRAIGANNLTVDVLVTYKGTNGNNETTTLKYTYLGNPDTPNPPTPPNPPSPPPVATCTVSFNLGGAPGAIPSQSVPCGSLVKWPNNANPKWDNRWFNGWLVQGTNPAELWDFNKPVTKNMTLVAQWGGPYSFDMTPNKGPVEGGSTVTVKRNPGNRVSFKYVSVSAGQAHTLAVGSDGYVYSWGNNDSGQLGDGTTVTRSAAVRVQTPLDVRFLQVAAGGGHSLALDSNGNVWGWGQNNHGQVGNQSTSTRTVPVQVDRMKAGSVKFKEISAGAQHSLAVDVNGDAWSWGYNTDGILGLGNSGTDEWHPERVSGGVKFAHLSAGYDHSAGVDTSGEVWSWGNNDKGQLGNQGRGTDQWHPVKIVRKVNDKPREDSTGVIFKSVSAGNRFTIALADDGYAWGWGYNKAGQIGNNWYNDEWHPVRVYPSQDNNGQEVKFKEVSAGGCHVVGLDKDDWPYTWGCNANGRLGLASIPSTDQWWPRSLGIGYTHGISAGDVHSAAIVWQTQEMKTWGDSSPQLGRGDPVQGEPSSTTSVIPPIVDLVSVKFDGQSAQSINISKRSDGEAVWEVKTPPAPANSTGRVDVTFQWTLGENDVLKNKYLYFVQ</sequence>
<evidence type="ECO:0000256" key="1">
    <source>
        <dbReference type="ARBA" id="ARBA00022737"/>
    </source>
</evidence>
<evidence type="ECO:0000256" key="2">
    <source>
        <dbReference type="SAM" id="MobiDB-lite"/>
    </source>
</evidence>
<dbReference type="PROSITE" id="PS50012">
    <property type="entry name" value="RCC1_3"/>
    <property type="match status" value="12"/>
</dbReference>
<evidence type="ECO:0000313" key="5">
    <source>
        <dbReference type="Proteomes" id="UP000242610"/>
    </source>
</evidence>
<dbReference type="EMBL" id="FMBL01000003">
    <property type="protein sequence ID" value="SCC80530.1"/>
    <property type="molecule type" value="Genomic_DNA"/>
</dbReference>
<dbReference type="PANTHER" id="PTHR22870">
    <property type="entry name" value="REGULATOR OF CHROMOSOME CONDENSATION"/>
    <property type="match status" value="1"/>
</dbReference>
<dbReference type="OrthoDB" id="904022at2"/>
<keyword evidence="5" id="KW-1185">Reference proteome</keyword>
<dbReference type="Proteomes" id="UP000242610">
    <property type="component" value="Unassembled WGS sequence"/>
</dbReference>
<dbReference type="RefSeq" id="WP_091848063.1">
    <property type="nucleotide sequence ID" value="NZ_FMBL01000003.1"/>
</dbReference>
<gene>
    <name evidence="4" type="ORF">GA0061077_1241</name>
</gene>
<feature type="domain" description="RCC1-like" evidence="3">
    <location>
        <begin position="691"/>
        <end position="895"/>
    </location>
</feature>
<feature type="compositionally biased region" description="Polar residues" evidence="2">
    <location>
        <begin position="476"/>
        <end position="497"/>
    </location>
</feature>
<feature type="region of interest" description="Disordered" evidence="2">
    <location>
        <begin position="1043"/>
        <end position="1064"/>
    </location>
</feature>
<evidence type="ECO:0000259" key="3">
    <source>
        <dbReference type="Pfam" id="PF25390"/>
    </source>
</evidence>
<name>A0A1C4H765_9BIFI</name>
<dbReference type="InterPro" id="IPR051210">
    <property type="entry name" value="Ub_ligase/GEF_domain"/>
</dbReference>
<keyword evidence="1" id="KW-0677">Repeat</keyword>
<proteinExistence type="predicted"/>
<dbReference type="InterPro" id="IPR009091">
    <property type="entry name" value="RCC1/BLIP-II"/>
</dbReference>
<dbReference type="AlphaFoldDB" id="A0A1C4H765"/>
<reference evidence="5" key="1">
    <citation type="submission" date="2016-08" db="EMBL/GenBank/DDBJ databases">
        <authorList>
            <person name="Varghese N."/>
            <person name="Submissions Spin"/>
        </authorList>
    </citation>
    <scope>NUCLEOTIDE SEQUENCE [LARGE SCALE GENOMIC DNA]</scope>
    <source>
        <strain evidence="5">R-52791</strain>
    </source>
</reference>
<dbReference type="InterPro" id="IPR000408">
    <property type="entry name" value="Reg_chr_condens"/>
</dbReference>
<feature type="region of interest" description="Disordered" evidence="2">
    <location>
        <begin position="45"/>
        <end position="77"/>
    </location>
</feature>
<dbReference type="Pfam" id="PF25390">
    <property type="entry name" value="WD40_RLD"/>
    <property type="match status" value="2"/>
</dbReference>
<dbReference type="Pfam" id="PF13540">
    <property type="entry name" value="RCC1_2"/>
    <property type="match status" value="2"/>
</dbReference>
<accession>A0A1C4H765</accession>
<dbReference type="PANTHER" id="PTHR22870:SF408">
    <property type="entry name" value="OS09G0560450 PROTEIN"/>
    <property type="match status" value="1"/>
</dbReference>
<dbReference type="STRING" id="1505727.GA0061077_1241"/>
<dbReference type="PRINTS" id="PR00633">
    <property type="entry name" value="RCCNDNSATION"/>
</dbReference>
<protein>
    <submittedName>
        <fullName evidence="4">Alpha-tubulin suppressor</fullName>
    </submittedName>
</protein>
<dbReference type="Gene3D" id="2.130.10.30">
    <property type="entry name" value="Regulator of chromosome condensation 1/beta-lactamase-inhibitor protein II"/>
    <property type="match status" value="4"/>
</dbReference>
<dbReference type="SUPFAM" id="SSF50985">
    <property type="entry name" value="RCC1/BLIP-II"/>
    <property type="match status" value="3"/>
</dbReference>
<dbReference type="InterPro" id="IPR058923">
    <property type="entry name" value="RCC1-like_dom"/>
</dbReference>
<feature type="region of interest" description="Disordered" evidence="2">
    <location>
        <begin position="475"/>
        <end position="497"/>
    </location>
</feature>
<feature type="domain" description="RCC1-like" evidence="3">
    <location>
        <begin position="55"/>
        <end position="337"/>
    </location>
</feature>
<organism evidence="4 5">
    <name type="scientific">Bifidobacterium commune</name>
    <dbReference type="NCBI Taxonomy" id="1505727"/>
    <lineage>
        <taxon>Bacteria</taxon>
        <taxon>Bacillati</taxon>
        <taxon>Actinomycetota</taxon>
        <taxon>Actinomycetes</taxon>
        <taxon>Bifidobacteriales</taxon>
        <taxon>Bifidobacteriaceae</taxon>
        <taxon>Bifidobacterium</taxon>
    </lineage>
</organism>